<dbReference type="Proteomes" id="UP001597045">
    <property type="component" value="Unassembled WGS sequence"/>
</dbReference>
<keyword evidence="2" id="KW-1185">Reference proteome</keyword>
<name>A0ABW3M4J4_9PSEU</name>
<reference evidence="2" key="1">
    <citation type="journal article" date="2019" name="Int. J. Syst. Evol. Microbiol.">
        <title>The Global Catalogue of Microorganisms (GCM) 10K type strain sequencing project: providing services to taxonomists for standard genome sequencing and annotation.</title>
        <authorList>
            <consortium name="The Broad Institute Genomics Platform"/>
            <consortium name="The Broad Institute Genome Sequencing Center for Infectious Disease"/>
            <person name="Wu L."/>
            <person name="Ma J."/>
        </authorList>
    </citation>
    <scope>NUCLEOTIDE SEQUENCE [LARGE SCALE GENOMIC DNA]</scope>
    <source>
        <strain evidence="2">JCM 31486</strain>
    </source>
</reference>
<dbReference type="EMBL" id="JBHTIS010000026">
    <property type="protein sequence ID" value="MFD1044289.1"/>
    <property type="molecule type" value="Genomic_DNA"/>
</dbReference>
<evidence type="ECO:0000313" key="2">
    <source>
        <dbReference type="Proteomes" id="UP001597045"/>
    </source>
</evidence>
<accession>A0ABW3M4J4</accession>
<proteinExistence type="predicted"/>
<sequence length="369" mass="40833">MGPDAKRHLFTSLVYYPTVVIHDPIATWFDAAREDPQKPPDLVAGDRKMVVQSSEVANLEGEGYIAARSDLERNRKELARVLPWLADLAPLIKNCVIVPVSQWRTVRQRQSAIFSALRHDLRDDDLRNVILNPIDLLPPTRDYLRGMMLKPNVGWKPGTERRAEVQDVAYFLNKTLCIADRSGAKYVPSAATDAALLDVKVKRLGVELKRHSLELKISAALQSVKLPFMEDLDARTLVSIRDNEESFDDWRRELRNAIRLIESSPTDLDAFVSEARDVLEDSLLPMAREVAQNVAMSTTLKKVTKERVAELTIGAGSLVAAAALVSQPIAAAATLGLGISAAARWVYGMMFRASPSGSKAVMAKLVKRG</sequence>
<gene>
    <name evidence="1" type="ORF">ACFQ1S_01100</name>
</gene>
<organism evidence="1 2">
    <name type="scientific">Kibdelosporangium lantanae</name>
    <dbReference type="NCBI Taxonomy" id="1497396"/>
    <lineage>
        <taxon>Bacteria</taxon>
        <taxon>Bacillati</taxon>
        <taxon>Actinomycetota</taxon>
        <taxon>Actinomycetes</taxon>
        <taxon>Pseudonocardiales</taxon>
        <taxon>Pseudonocardiaceae</taxon>
        <taxon>Kibdelosporangium</taxon>
    </lineage>
</organism>
<protein>
    <submittedName>
        <fullName evidence="1">Uncharacterized protein</fullName>
    </submittedName>
</protein>
<comment type="caution">
    <text evidence="1">The sequence shown here is derived from an EMBL/GenBank/DDBJ whole genome shotgun (WGS) entry which is preliminary data.</text>
</comment>
<evidence type="ECO:0000313" key="1">
    <source>
        <dbReference type="EMBL" id="MFD1044289.1"/>
    </source>
</evidence>